<proteinExistence type="predicted"/>
<name>A0A1H1GG14_9EURY</name>
<evidence type="ECO:0000313" key="2">
    <source>
        <dbReference type="EMBL" id="SDR12075.1"/>
    </source>
</evidence>
<dbReference type="EMBL" id="FNKQ01000006">
    <property type="protein sequence ID" value="SDR12075.1"/>
    <property type="molecule type" value="Genomic_DNA"/>
</dbReference>
<evidence type="ECO:0000256" key="1">
    <source>
        <dbReference type="SAM" id="MobiDB-lite"/>
    </source>
</evidence>
<sequence>MVWKTASGHEARATTRPLYRPASRVGRWSSLTLRGAVAPRRLRSRGSDAIRTYLRVCQSAGTDAGRDVTFVTTLGSRLALRESDRRRTQLDETDAAATVTVAPDRACIVERTSASVAASRTRKRTSSTVPPYVGGTCVGGRRREDGQRYHLGNVGERPAGKRDAWERDPGDVRIGESERRLGGRAIAGRLRTSSETRGSRRPIRPN</sequence>
<evidence type="ECO:0000313" key="3">
    <source>
        <dbReference type="Proteomes" id="UP000199289"/>
    </source>
</evidence>
<accession>A0A1H1GG14</accession>
<dbReference type="AlphaFoldDB" id="A0A1H1GG14"/>
<gene>
    <name evidence="2" type="ORF">SAMN05216278_3645</name>
</gene>
<feature type="region of interest" description="Disordered" evidence="1">
    <location>
        <begin position="119"/>
        <end position="206"/>
    </location>
</feature>
<organism evidence="2 3">
    <name type="scientific">Halopelagius longus</name>
    <dbReference type="NCBI Taxonomy" id="1236180"/>
    <lineage>
        <taxon>Archaea</taxon>
        <taxon>Methanobacteriati</taxon>
        <taxon>Methanobacteriota</taxon>
        <taxon>Stenosarchaea group</taxon>
        <taxon>Halobacteria</taxon>
        <taxon>Halobacteriales</taxon>
        <taxon>Haloferacaceae</taxon>
    </lineage>
</organism>
<protein>
    <submittedName>
        <fullName evidence="2">Uncharacterized protein</fullName>
    </submittedName>
</protein>
<dbReference type="Proteomes" id="UP000199289">
    <property type="component" value="Unassembled WGS sequence"/>
</dbReference>
<reference evidence="3" key="1">
    <citation type="submission" date="2016-10" db="EMBL/GenBank/DDBJ databases">
        <authorList>
            <person name="Varghese N."/>
            <person name="Submissions S."/>
        </authorList>
    </citation>
    <scope>NUCLEOTIDE SEQUENCE [LARGE SCALE GENOMIC DNA]</scope>
    <source>
        <strain evidence="3">CGMCC 1.12397</strain>
    </source>
</reference>
<feature type="compositionally biased region" description="Basic and acidic residues" evidence="1">
    <location>
        <begin position="158"/>
        <end position="181"/>
    </location>
</feature>